<sequence>MAFQGCFITQNIQHNGFTVSDERTQRCFRKYPHPEIFNTDQGSQYTSEVHTKRLKKLGITISMDGKGRATDNICIERFWRSAKCERIYLNEYQTISELTTDVDDYIEFYNYQRFHETLKYKTNGCVSRKYKIESEKKRAS</sequence>
<dbReference type="GO" id="GO:0003676">
    <property type="term" value="F:nucleic acid binding"/>
    <property type="evidence" value="ECO:0007669"/>
    <property type="project" value="InterPro"/>
</dbReference>
<dbReference type="Gene3D" id="3.30.420.10">
    <property type="entry name" value="Ribonuclease H-like superfamily/Ribonuclease H"/>
    <property type="match status" value="1"/>
</dbReference>
<accession>A0A853F5M5</accession>
<dbReference type="EMBL" id="JACCHT010000002">
    <property type="protein sequence ID" value="NYT27859.1"/>
    <property type="molecule type" value="Genomic_DNA"/>
</dbReference>
<dbReference type="PANTHER" id="PTHR46889:SF4">
    <property type="entry name" value="TRANSPOSASE INSO FOR INSERTION SEQUENCE ELEMENT IS911B-RELATED"/>
    <property type="match status" value="1"/>
</dbReference>
<dbReference type="InterPro" id="IPR001584">
    <property type="entry name" value="Integrase_cat-core"/>
</dbReference>
<dbReference type="AlphaFoldDB" id="A0A853F5M5"/>
<dbReference type="SUPFAM" id="SSF53098">
    <property type="entry name" value="Ribonuclease H-like"/>
    <property type="match status" value="1"/>
</dbReference>
<dbReference type="InterPro" id="IPR050900">
    <property type="entry name" value="Transposase_IS3/IS150/IS904"/>
</dbReference>
<evidence type="ECO:0000259" key="1">
    <source>
        <dbReference type="PROSITE" id="PS50994"/>
    </source>
</evidence>
<gene>
    <name evidence="2" type="ORF">H0A76_08165</name>
</gene>
<dbReference type="InterPro" id="IPR036397">
    <property type="entry name" value="RNaseH_sf"/>
</dbReference>
<evidence type="ECO:0000313" key="2">
    <source>
        <dbReference type="EMBL" id="NYT27859.1"/>
    </source>
</evidence>
<proteinExistence type="predicted"/>
<organism evidence="2 3">
    <name type="scientific">Candidatus Thiodubiliella endoseptemdiera</name>
    <dbReference type="NCBI Taxonomy" id="2738886"/>
    <lineage>
        <taxon>Bacteria</taxon>
        <taxon>Pseudomonadati</taxon>
        <taxon>Pseudomonadota</taxon>
        <taxon>Gammaproteobacteria</taxon>
        <taxon>Candidatus Pseudothioglobaceae</taxon>
        <taxon>Candidatus Thiodubiliella</taxon>
    </lineage>
</organism>
<dbReference type="Pfam" id="PF13683">
    <property type="entry name" value="rve_3"/>
    <property type="match status" value="1"/>
</dbReference>
<feature type="domain" description="Integrase catalytic" evidence="1">
    <location>
        <begin position="34"/>
        <end position="130"/>
    </location>
</feature>
<dbReference type="PANTHER" id="PTHR46889">
    <property type="entry name" value="TRANSPOSASE INSF FOR INSERTION SEQUENCE IS3B-RELATED"/>
    <property type="match status" value="1"/>
</dbReference>
<dbReference type="Proteomes" id="UP000568751">
    <property type="component" value="Unassembled WGS sequence"/>
</dbReference>
<dbReference type="InterPro" id="IPR012337">
    <property type="entry name" value="RNaseH-like_sf"/>
</dbReference>
<comment type="caution">
    <text evidence="2">The sequence shown here is derived from an EMBL/GenBank/DDBJ whole genome shotgun (WGS) entry which is preliminary data.</text>
</comment>
<name>A0A853F5M5_9GAMM</name>
<dbReference type="PROSITE" id="PS50994">
    <property type="entry name" value="INTEGRASE"/>
    <property type="match status" value="1"/>
</dbReference>
<dbReference type="GO" id="GO:0015074">
    <property type="term" value="P:DNA integration"/>
    <property type="evidence" value="ECO:0007669"/>
    <property type="project" value="InterPro"/>
</dbReference>
<protein>
    <submittedName>
        <fullName evidence="2">Transposase</fullName>
    </submittedName>
</protein>
<evidence type="ECO:0000313" key="3">
    <source>
        <dbReference type="Proteomes" id="UP000568751"/>
    </source>
</evidence>
<reference evidence="2 3" key="1">
    <citation type="submission" date="2020-05" db="EMBL/GenBank/DDBJ databases">
        <title>Horizontal transmission and recombination maintain forever young bacterial symbiont genomes.</title>
        <authorList>
            <person name="Russell S.L."/>
            <person name="Pepper-Tunick E."/>
            <person name="Svedberg J."/>
            <person name="Byrne A."/>
            <person name="Ruelas Castillo J."/>
            <person name="Vollmers C."/>
            <person name="Beinart R.A."/>
            <person name="Corbett-Detig R."/>
        </authorList>
    </citation>
    <scope>NUCLEOTIDE SEQUENCE [LARGE SCALE GENOMIC DNA]</scope>
    <source>
        <strain evidence="2">455</strain>
    </source>
</reference>